<name>A0A179FYI1_METCM</name>
<dbReference type="GeneID" id="28857269"/>
<reference evidence="1 2" key="1">
    <citation type="journal article" date="2016" name="PLoS Pathog.">
        <title>Biosynthesis of antibiotic leucinostatins in bio-control fungus Purpureocillium lilacinum and their inhibition on phytophthora revealed by genome mining.</title>
        <authorList>
            <person name="Wang G."/>
            <person name="Liu Z."/>
            <person name="Lin R."/>
            <person name="Li E."/>
            <person name="Mao Z."/>
            <person name="Ling J."/>
            <person name="Yang Y."/>
            <person name="Yin W.B."/>
            <person name="Xie B."/>
        </authorList>
    </citation>
    <scope>NUCLEOTIDE SEQUENCE [LARGE SCALE GENOMIC DNA]</scope>
    <source>
        <strain evidence="1">170</strain>
    </source>
</reference>
<dbReference type="RefSeq" id="XP_018146556.1">
    <property type="nucleotide sequence ID" value="XM_018293275.1"/>
</dbReference>
<evidence type="ECO:0000313" key="2">
    <source>
        <dbReference type="Proteomes" id="UP000078397"/>
    </source>
</evidence>
<dbReference type="EMBL" id="LSBJ02000002">
    <property type="protein sequence ID" value="OAQ70019.1"/>
    <property type="molecule type" value="Genomic_DNA"/>
</dbReference>
<protein>
    <submittedName>
        <fullName evidence="1">Uncharacterized protein</fullName>
    </submittedName>
</protein>
<dbReference type="KEGG" id="pchm:VFPPC_15522"/>
<evidence type="ECO:0000313" key="1">
    <source>
        <dbReference type="EMBL" id="OAQ70019.1"/>
    </source>
</evidence>
<dbReference type="Proteomes" id="UP000078397">
    <property type="component" value="Unassembled WGS sequence"/>
</dbReference>
<sequence>MIQKGASSSVFLLLGGVSSLPAATLVRHLVKKQNVHLRKADLDADWEWVRLFGSAAPAIRSSRQIRSPRLLHTIPPF</sequence>
<dbReference type="OrthoDB" id="10307312at2759"/>
<organism evidence="1 2">
    <name type="scientific">Pochonia chlamydosporia 170</name>
    <dbReference type="NCBI Taxonomy" id="1380566"/>
    <lineage>
        <taxon>Eukaryota</taxon>
        <taxon>Fungi</taxon>
        <taxon>Dikarya</taxon>
        <taxon>Ascomycota</taxon>
        <taxon>Pezizomycotina</taxon>
        <taxon>Sordariomycetes</taxon>
        <taxon>Hypocreomycetidae</taxon>
        <taxon>Hypocreales</taxon>
        <taxon>Clavicipitaceae</taxon>
        <taxon>Pochonia</taxon>
    </lineage>
</organism>
<comment type="caution">
    <text evidence="1">The sequence shown here is derived from an EMBL/GenBank/DDBJ whole genome shotgun (WGS) entry which is preliminary data.</text>
</comment>
<dbReference type="AlphaFoldDB" id="A0A179FYI1"/>
<proteinExistence type="predicted"/>
<keyword evidence="2" id="KW-1185">Reference proteome</keyword>
<accession>A0A179FYI1</accession>
<gene>
    <name evidence="1" type="ORF">VFPPC_15522</name>
</gene>